<feature type="transmembrane region" description="Helical" evidence="11 12">
    <location>
        <begin position="37"/>
        <end position="62"/>
    </location>
</feature>
<evidence type="ECO:0000256" key="7">
    <source>
        <dbReference type="ARBA" id="ARBA00023139"/>
    </source>
</evidence>
<evidence type="ECO:0000256" key="2">
    <source>
        <dbReference type="ARBA" id="ARBA00022679"/>
    </source>
</evidence>
<dbReference type="AlphaFoldDB" id="A0A5B0RSS8"/>
<comment type="caution">
    <text evidence="15">The sequence shown here is derived from an EMBL/GenBank/DDBJ whole genome shotgun (WGS) entry which is preliminary data.</text>
</comment>
<evidence type="ECO:0000256" key="3">
    <source>
        <dbReference type="ARBA" id="ARBA00022692"/>
    </source>
</evidence>
<comment type="subcellular location">
    <subcellularLocation>
        <location evidence="11">Endoplasmic reticulum membrane</location>
        <topology evidence="11">Multi-pass membrane protein</topology>
    </subcellularLocation>
    <subcellularLocation>
        <location evidence="1">Membrane</location>
        <topology evidence="1">Multi-pass membrane protein</topology>
    </subcellularLocation>
</comment>
<evidence type="ECO:0000256" key="1">
    <source>
        <dbReference type="ARBA" id="ARBA00004141"/>
    </source>
</evidence>
<dbReference type="EC" id="2.3.1.225" evidence="11"/>
<dbReference type="InterPro" id="IPR033682">
    <property type="entry name" value="PFA4"/>
</dbReference>
<feature type="active site" description="S-palmitoyl cysteine intermediate" evidence="11">
    <location>
        <position position="157"/>
    </location>
</feature>
<protein>
    <recommendedName>
        <fullName evidence="11">Palmitoyltransferase PFA4</fullName>
        <ecNumber evidence="11">2.3.1.225</ecNumber>
    </recommendedName>
    <alternativeName>
        <fullName evidence="11">Protein S-acyltransferase</fullName>
        <shortName evidence="11">PAT</shortName>
    </alternativeName>
    <alternativeName>
        <fullName evidence="11">Protein fatty acyltransferase 4</fullName>
    </alternativeName>
</protein>
<evidence type="ECO:0000256" key="9">
    <source>
        <dbReference type="ARBA" id="ARBA00023315"/>
    </source>
</evidence>
<accession>A0A5B0RSS8</accession>
<dbReference type="Pfam" id="PF01529">
    <property type="entry name" value="DHHC"/>
    <property type="match status" value="1"/>
</dbReference>
<evidence type="ECO:0000313" key="15">
    <source>
        <dbReference type="EMBL" id="KAA1128372.1"/>
    </source>
</evidence>
<feature type="transmembrane region" description="Helical" evidence="11 12">
    <location>
        <begin position="12"/>
        <end position="30"/>
    </location>
</feature>
<evidence type="ECO:0000256" key="13">
    <source>
        <dbReference type="SAM" id="MobiDB-lite"/>
    </source>
</evidence>
<evidence type="ECO:0000259" key="14">
    <source>
        <dbReference type="Pfam" id="PF01529"/>
    </source>
</evidence>
<keyword evidence="6 11" id="KW-0472">Membrane</keyword>
<keyword evidence="4 11" id="KW-0256">Endoplasmic reticulum</keyword>
<evidence type="ECO:0000256" key="12">
    <source>
        <dbReference type="RuleBase" id="RU079119"/>
    </source>
</evidence>
<comment type="catalytic activity">
    <reaction evidence="10 11 12">
        <text>L-cysteinyl-[protein] + hexadecanoyl-CoA = S-hexadecanoyl-L-cysteinyl-[protein] + CoA</text>
        <dbReference type="Rhea" id="RHEA:36683"/>
        <dbReference type="Rhea" id="RHEA-COMP:10131"/>
        <dbReference type="Rhea" id="RHEA-COMP:11032"/>
        <dbReference type="ChEBI" id="CHEBI:29950"/>
        <dbReference type="ChEBI" id="CHEBI:57287"/>
        <dbReference type="ChEBI" id="CHEBI:57379"/>
        <dbReference type="ChEBI" id="CHEBI:74151"/>
        <dbReference type="EC" id="2.3.1.225"/>
    </reaction>
</comment>
<keyword evidence="3 11" id="KW-0812">Transmembrane</keyword>
<dbReference type="GO" id="GO:0019706">
    <property type="term" value="F:protein-cysteine S-palmitoyltransferase activity"/>
    <property type="evidence" value="ECO:0007669"/>
    <property type="project" value="UniProtKB-UniRule"/>
</dbReference>
<gene>
    <name evidence="15" type="primary">PFA4_2</name>
    <name evidence="11" type="synonym">PFA4</name>
    <name evidence="15" type="ORF">PGTUg99_016207</name>
</gene>
<evidence type="ECO:0000256" key="6">
    <source>
        <dbReference type="ARBA" id="ARBA00023136"/>
    </source>
</evidence>
<feature type="compositionally biased region" description="Acidic residues" evidence="13">
    <location>
        <begin position="376"/>
        <end position="385"/>
    </location>
</feature>
<dbReference type="InterPro" id="IPR039859">
    <property type="entry name" value="PFA4/ZDH16/20/ERF2-like"/>
</dbReference>
<evidence type="ECO:0000256" key="10">
    <source>
        <dbReference type="ARBA" id="ARBA00048048"/>
    </source>
</evidence>
<comment type="similarity">
    <text evidence="11">Belongs to the DHHC palmitoyltransferase family. PFA4 subfamily.</text>
</comment>
<comment type="function">
    <text evidence="11">Mediates the reversible addition of palmitate to target proteins, thereby regulating their membrane association and biological function.</text>
</comment>
<reference evidence="15 16" key="1">
    <citation type="submission" date="2019-05" db="EMBL/GenBank/DDBJ databases">
        <title>Emergence of the Ug99 lineage of the wheat stem rust pathogen through somatic hybridization.</title>
        <authorList>
            <person name="Li F."/>
            <person name="Upadhyaya N.M."/>
            <person name="Sperschneider J."/>
            <person name="Matny O."/>
            <person name="Nguyen-Phuc H."/>
            <person name="Mago R."/>
            <person name="Raley C."/>
            <person name="Miller M.E."/>
            <person name="Silverstein K.A.T."/>
            <person name="Henningsen E."/>
            <person name="Hirsch C.D."/>
            <person name="Visser B."/>
            <person name="Pretorius Z.A."/>
            <person name="Steffenson B.J."/>
            <person name="Schwessinger B."/>
            <person name="Dodds P.N."/>
            <person name="Figueroa M."/>
        </authorList>
    </citation>
    <scope>NUCLEOTIDE SEQUENCE [LARGE SCALE GENOMIC DNA]</scope>
    <source>
        <strain evidence="15 16">Ug99</strain>
    </source>
</reference>
<evidence type="ECO:0000256" key="4">
    <source>
        <dbReference type="ARBA" id="ARBA00022824"/>
    </source>
</evidence>
<evidence type="ECO:0000256" key="5">
    <source>
        <dbReference type="ARBA" id="ARBA00022989"/>
    </source>
</evidence>
<dbReference type="PROSITE" id="PS50216">
    <property type="entry name" value="DHHC"/>
    <property type="match status" value="1"/>
</dbReference>
<feature type="transmembrane region" description="Helical" evidence="11 12">
    <location>
        <begin position="74"/>
        <end position="92"/>
    </location>
</feature>
<keyword evidence="7 11" id="KW-0564">Palmitate</keyword>
<keyword evidence="2 11" id="KW-0808">Transferase</keyword>
<evidence type="ECO:0000313" key="16">
    <source>
        <dbReference type="Proteomes" id="UP000325313"/>
    </source>
</evidence>
<organism evidence="15 16">
    <name type="scientific">Puccinia graminis f. sp. tritici</name>
    <dbReference type="NCBI Taxonomy" id="56615"/>
    <lineage>
        <taxon>Eukaryota</taxon>
        <taxon>Fungi</taxon>
        <taxon>Dikarya</taxon>
        <taxon>Basidiomycota</taxon>
        <taxon>Pucciniomycotina</taxon>
        <taxon>Pucciniomycetes</taxon>
        <taxon>Pucciniales</taxon>
        <taxon>Pucciniaceae</taxon>
        <taxon>Puccinia</taxon>
    </lineage>
</organism>
<dbReference type="InterPro" id="IPR001594">
    <property type="entry name" value="Palmitoyltrfase_DHHC"/>
</dbReference>
<keyword evidence="8 11" id="KW-0449">Lipoprotein</keyword>
<feature type="region of interest" description="Disordered" evidence="13">
    <location>
        <begin position="444"/>
        <end position="480"/>
    </location>
</feature>
<dbReference type="HAMAP" id="MF_03199">
    <property type="entry name" value="DHHC_PAT_PFA4"/>
    <property type="match status" value="1"/>
</dbReference>
<keyword evidence="9 11" id="KW-0012">Acyltransferase</keyword>
<dbReference type="GO" id="GO:0005789">
    <property type="term" value="C:endoplasmic reticulum membrane"/>
    <property type="evidence" value="ECO:0007669"/>
    <property type="project" value="UniProtKB-SubCell"/>
</dbReference>
<feature type="domain" description="Palmitoyltransferase DHHC" evidence="14">
    <location>
        <begin position="125"/>
        <end position="249"/>
    </location>
</feature>
<name>A0A5B0RSS8_PUCGR</name>
<dbReference type="Proteomes" id="UP000325313">
    <property type="component" value="Unassembled WGS sequence"/>
</dbReference>
<evidence type="ECO:0000256" key="11">
    <source>
        <dbReference type="HAMAP-Rule" id="MF_03199"/>
    </source>
</evidence>
<dbReference type="EMBL" id="VDEP01000142">
    <property type="protein sequence ID" value="KAA1128372.1"/>
    <property type="molecule type" value="Genomic_DNA"/>
</dbReference>
<feature type="region of interest" description="Disordered" evidence="13">
    <location>
        <begin position="343"/>
        <end position="391"/>
    </location>
</feature>
<feature type="transmembrane region" description="Helical" evidence="11 12">
    <location>
        <begin position="213"/>
        <end position="235"/>
    </location>
</feature>
<sequence length="480" mass="55088">MSLALCTSVKYHYQSITITLTIFFRFFFMWSIDTGRLWIIGTTSLISFIAFTPQIFIIIPLFDHPSTNPDCLSLLIPFNILVGLLFINYYLCITTDPGRVPKEWDPIGLIESEEHDRAKILSLGQLRFCRACKVSKPPRAHHCRTCKRCVLKMDHHCPWVNNCVGHHNYGHFLRFLGFVDLACWYHIWMISKRVFGEFAYGPEPSKTEMIILVLNYVSCLPVILAVGVFSLYHLWAVLNNTTTIEGWEKEKARELRRKGRIQQFSYPFSIGIYRNLQVVLGPNPLLWWLPQRMSGDGLRYPTLATIDPLEQYLWPPRDLFTRRAPQLRRRQFEKEAFTYGDERLNPDLIPSGSMRGQSVPQGVPRRTVSPYHADYDVESDESEESDSGRLANGHAVDFSASDEEPLSTLVARRNQASVVPSHQAAVMARRPLVRRGSEGVEIKPTGLRWSFSADPLVDQPTHDDERWLQVEGSEGSDGWD</sequence>
<dbReference type="PANTHER" id="PTHR12246">
    <property type="entry name" value="PALMITOYLTRANSFERASE ZDHHC16"/>
    <property type="match status" value="1"/>
</dbReference>
<comment type="domain">
    <text evidence="11 12">The DHHC domain is required for palmitoyltransferase activity.</text>
</comment>
<keyword evidence="5 11" id="KW-1133">Transmembrane helix</keyword>
<proteinExistence type="inferred from homology"/>
<evidence type="ECO:0000256" key="8">
    <source>
        <dbReference type="ARBA" id="ARBA00023288"/>
    </source>
</evidence>